<dbReference type="EMBL" id="CP035928">
    <property type="protein sequence ID" value="QEP33997.1"/>
    <property type="molecule type" value="Genomic_DNA"/>
</dbReference>
<keyword evidence="2" id="KW-1185">Reference proteome</keyword>
<dbReference type="KEGG" id="apai:APAC_0859"/>
<accession>A0A5C2H4S3</accession>
<sequence>MKKIIICLFAIGTFLCASEEAFVTMKKIETCPESICLTFDNEGQELFIVAYDDFANEFWNMKQSNGSLEGTKFYITYQKDEYENTLESYDMLMD</sequence>
<dbReference type="RefSeq" id="WP_130232949.1">
    <property type="nucleotide sequence ID" value="NZ_BMEF01000005.1"/>
</dbReference>
<organism evidence="1 2">
    <name type="scientific">Malaciobacter pacificus</name>
    <dbReference type="NCBI Taxonomy" id="1080223"/>
    <lineage>
        <taxon>Bacteria</taxon>
        <taxon>Pseudomonadati</taxon>
        <taxon>Campylobacterota</taxon>
        <taxon>Epsilonproteobacteria</taxon>
        <taxon>Campylobacterales</taxon>
        <taxon>Arcobacteraceae</taxon>
        <taxon>Malaciobacter</taxon>
    </lineage>
</organism>
<name>A0A5C2H4S3_9BACT</name>
<protein>
    <submittedName>
        <fullName evidence="1">Uncharacterized protein</fullName>
    </submittedName>
</protein>
<proteinExistence type="predicted"/>
<gene>
    <name evidence="1" type="ORF">APAC_0859</name>
</gene>
<evidence type="ECO:0000313" key="2">
    <source>
        <dbReference type="Proteomes" id="UP000322726"/>
    </source>
</evidence>
<reference evidence="1 2" key="3">
    <citation type="submission" date="2019-09" db="EMBL/GenBank/DDBJ databases">
        <title>Taxonomic note: a critical rebuttal of the proposed division of the genus Arcobacter into six genera, emended descriptions of Arcobacter anaerophilus and the genus Arcobacter, and an assessment of genus-level boundaries for Epsilonproteobacteria using in silico genomic comparator tools.</title>
        <authorList>
            <person name="On S.L.W."/>
            <person name="Miller W.G."/>
            <person name="Biggs P."/>
            <person name="Cornelius A."/>
            <person name="Vandamme P."/>
        </authorList>
    </citation>
    <scope>NUCLEOTIDE SEQUENCE [LARGE SCALE GENOMIC DNA]</scope>
    <source>
        <strain evidence="1 2">LMG 26638</strain>
    </source>
</reference>
<reference evidence="2" key="1">
    <citation type="submission" date="2019-09" db="EMBL/GenBank/DDBJ databases">
        <title>Complete genome sequencing of four Arcobacter species reveals a diverse suite of mobile elements.</title>
        <authorList>
            <person name="On S.L.W."/>
            <person name="Miller W.G."/>
            <person name="Biggs P."/>
            <person name="Cornelius A."/>
            <person name="Vandamme P."/>
        </authorList>
    </citation>
    <scope>NUCLEOTIDE SEQUENCE [LARGE SCALE GENOMIC DNA]</scope>
    <source>
        <strain evidence="2">LMG 26638</strain>
    </source>
</reference>
<dbReference type="Proteomes" id="UP000322726">
    <property type="component" value="Chromosome"/>
</dbReference>
<dbReference type="AlphaFoldDB" id="A0A5C2H4S3"/>
<evidence type="ECO:0000313" key="1">
    <source>
        <dbReference type="EMBL" id="QEP33997.1"/>
    </source>
</evidence>
<reference evidence="1 2" key="2">
    <citation type="submission" date="2019-09" db="EMBL/GenBank/DDBJ databases">
        <title>Complete genome sequencing of four Arcobacter species reveals a diverse suite of mobile elements.</title>
        <authorList>
            <person name="Miller W.G."/>
            <person name="Yee E."/>
            <person name="Bono J.L."/>
        </authorList>
    </citation>
    <scope>NUCLEOTIDE SEQUENCE [LARGE SCALE GENOMIC DNA]</scope>
    <source>
        <strain evidence="1 2">LMG 26638</strain>
    </source>
</reference>